<comment type="caution">
    <text evidence="4">The sequence shown here is derived from an EMBL/GenBank/DDBJ whole genome shotgun (WGS) entry which is preliminary data.</text>
</comment>
<dbReference type="PANTHER" id="PTHR47642:SF6">
    <property type="entry name" value="ATP-DEPENDENT DNA HELICASE"/>
    <property type="match status" value="1"/>
</dbReference>
<dbReference type="InterPro" id="IPR010285">
    <property type="entry name" value="DNA_helicase_pif1-like_DEAD"/>
</dbReference>
<comment type="catalytic activity">
    <reaction evidence="1">
        <text>ATP + H2O = ADP + phosphate + H(+)</text>
        <dbReference type="Rhea" id="RHEA:13065"/>
        <dbReference type="ChEBI" id="CHEBI:15377"/>
        <dbReference type="ChEBI" id="CHEBI:15378"/>
        <dbReference type="ChEBI" id="CHEBI:30616"/>
        <dbReference type="ChEBI" id="CHEBI:43474"/>
        <dbReference type="ChEBI" id="CHEBI:456216"/>
        <dbReference type="EC" id="5.6.2.3"/>
    </reaction>
</comment>
<evidence type="ECO:0000256" key="1">
    <source>
        <dbReference type="RuleBase" id="RU363044"/>
    </source>
</evidence>
<reference evidence="4" key="2">
    <citation type="journal article" date="2023" name="Science">
        <title>Genomic signatures of disease resistance in endangered staghorn corals.</title>
        <authorList>
            <person name="Vollmer S.V."/>
            <person name="Selwyn J.D."/>
            <person name="Despard B.A."/>
            <person name="Roesel C.L."/>
        </authorList>
    </citation>
    <scope>NUCLEOTIDE SEQUENCE</scope>
    <source>
        <strain evidence="4">K2</strain>
    </source>
</reference>
<dbReference type="Gene3D" id="3.40.50.300">
    <property type="entry name" value="P-loop containing nucleotide triphosphate hydrolases"/>
    <property type="match status" value="2"/>
</dbReference>
<keyword evidence="1" id="KW-0233">DNA recombination</keyword>
<keyword evidence="1" id="KW-0378">Hydrolase</keyword>
<reference evidence="4" key="1">
    <citation type="journal article" date="2023" name="G3 (Bethesda)">
        <title>Whole genome assembly and annotation of the endangered Caribbean coral Acropora cervicornis.</title>
        <authorList>
            <person name="Selwyn J.D."/>
            <person name="Vollmer S.V."/>
        </authorList>
    </citation>
    <scope>NUCLEOTIDE SEQUENCE</scope>
    <source>
        <strain evidence="4">K2</strain>
    </source>
</reference>
<evidence type="ECO:0000313" key="5">
    <source>
        <dbReference type="Proteomes" id="UP001249851"/>
    </source>
</evidence>
<keyword evidence="1" id="KW-0067">ATP-binding</keyword>
<name>A0AAD9Q0A2_ACRCE</name>
<evidence type="ECO:0000313" key="4">
    <source>
        <dbReference type="EMBL" id="KAK2552111.1"/>
    </source>
</evidence>
<dbReference type="GO" id="GO:0006310">
    <property type="term" value="P:DNA recombination"/>
    <property type="evidence" value="ECO:0007669"/>
    <property type="project" value="UniProtKB-KW"/>
</dbReference>
<dbReference type="AlphaFoldDB" id="A0AAD9Q0A2"/>
<dbReference type="Pfam" id="PF13538">
    <property type="entry name" value="UvrD_C_2"/>
    <property type="match status" value="1"/>
</dbReference>
<keyword evidence="1" id="KW-0234">DNA repair</keyword>
<dbReference type="InterPro" id="IPR051055">
    <property type="entry name" value="PIF1_helicase"/>
</dbReference>
<comment type="cofactor">
    <cofactor evidence="1">
        <name>Mg(2+)</name>
        <dbReference type="ChEBI" id="CHEBI:18420"/>
    </cofactor>
</comment>
<protein>
    <recommendedName>
        <fullName evidence="1">ATP-dependent DNA helicase</fullName>
        <ecNumber evidence="1">5.6.2.3</ecNumber>
    </recommendedName>
</protein>
<keyword evidence="1 4" id="KW-0347">Helicase</keyword>
<evidence type="ECO:0000259" key="3">
    <source>
        <dbReference type="Pfam" id="PF13538"/>
    </source>
</evidence>
<dbReference type="GO" id="GO:0006281">
    <property type="term" value="P:DNA repair"/>
    <property type="evidence" value="ECO:0007669"/>
    <property type="project" value="UniProtKB-KW"/>
</dbReference>
<dbReference type="GO" id="GO:0005524">
    <property type="term" value="F:ATP binding"/>
    <property type="evidence" value="ECO:0007669"/>
    <property type="project" value="UniProtKB-KW"/>
</dbReference>
<dbReference type="CDD" id="cd18809">
    <property type="entry name" value="SF1_C_RecD"/>
    <property type="match status" value="1"/>
</dbReference>
<gene>
    <name evidence="4" type="ORF">P5673_026861</name>
</gene>
<proteinExistence type="inferred from homology"/>
<dbReference type="SUPFAM" id="SSF52540">
    <property type="entry name" value="P-loop containing nucleoside triphosphate hydrolases"/>
    <property type="match status" value="2"/>
</dbReference>
<dbReference type="GO" id="GO:0043139">
    <property type="term" value="F:5'-3' DNA helicase activity"/>
    <property type="evidence" value="ECO:0007669"/>
    <property type="project" value="UniProtKB-EC"/>
</dbReference>
<keyword evidence="1" id="KW-0547">Nucleotide-binding</keyword>
<comment type="similarity">
    <text evidence="1">Belongs to the helicase family.</text>
</comment>
<dbReference type="InterPro" id="IPR027785">
    <property type="entry name" value="UvrD-like_helicase_C"/>
</dbReference>
<sequence>MCDSLTPEQVEIFQFASTGHNVFVTGQAGTGKSRVVNAIREHCQQRGLRAAVVCSSGIACQVYDPGVASTVHSYYGLGAADLPSEQLLNRATSDARICEKVKKVAVIIWDEANNKFFLDALSDVRLGTSSKEMAAFIETLSRDLSPELNSIAAHIFFKKNAVLLLNRLRLEEIDGDLMRFEAAYEGNGDKVNWPGERSLFLKSDCKVMLLWNKSESLKNGSIGTFKRVLDKDKLLVYFEKVGNVAIERVTWIQKNRQGERIGVVHQFPLTPAYAVTCHKSQGLEVPAVVVHSSKEFVPDLLYVAMSCVLSADTLQVIGFSRSQVIPATPEVIIQCRRDPSESDPALRCCRQKAIGDESFFDVHDRFAAVESVNDDDDCYEFPFEVLDGMVQSYFEREDTNLEVSVAQLFEQMENHESELSRPPTEGLDTTSLLRNLKVNTPSSDFSRIVNENVQMLLEECFMNNVKAFVDIMWFHSFLALESHIVENPDDLDIKVTRGDFTTATGKLNQLFASPEFYRYILCLFNAPACSTAQRSIAVELGTAVYFKFLEHLLSISRKEYRQEVVSLNVDNMSAAGQAKVRHVGGWAIRKESQHKDTLQVTEARQYRERGLVYIEDVVYGFFMFLEKQRVHLLNDGMLRIEGANMAILVSVIERYLHMGTAQYLRDFRRNFEIKKIAELRKRVLERQKKNQEKSDSVAFEEILKDRSPGKVSLHERLLHFLEKHSDASVFVCVYTKAQLISLCMAYEVRFKQRDTKKVLATTLVETLKKSYM</sequence>
<dbReference type="GO" id="GO:0000723">
    <property type="term" value="P:telomere maintenance"/>
    <property type="evidence" value="ECO:0007669"/>
    <property type="project" value="InterPro"/>
</dbReference>
<dbReference type="Proteomes" id="UP001249851">
    <property type="component" value="Unassembled WGS sequence"/>
</dbReference>
<dbReference type="EMBL" id="JARQWQ010000090">
    <property type="protein sequence ID" value="KAK2552111.1"/>
    <property type="molecule type" value="Genomic_DNA"/>
</dbReference>
<feature type="domain" description="DNA helicase Pif1-like DEAD-box helicase" evidence="2">
    <location>
        <begin position="5"/>
        <end position="121"/>
    </location>
</feature>
<keyword evidence="5" id="KW-1185">Reference proteome</keyword>
<accession>A0AAD9Q0A2</accession>
<dbReference type="Pfam" id="PF05970">
    <property type="entry name" value="PIF1"/>
    <property type="match status" value="1"/>
</dbReference>
<feature type="domain" description="UvrD-like helicase C-terminal" evidence="3">
    <location>
        <begin position="271"/>
        <end position="306"/>
    </location>
</feature>
<keyword evidence="1" id="KW-0227">DNA damage</keyword>
<dbReference type="GO" id="GO:0016787">
    <property type="term" value="F:hydrolase activity"/>
    <property type="evidence" value="ECO:0007669"/>
    <property type="project" value="UniProtKB-KW"/>
</dbReference>
<dbReference type="EC" id="5.6.2.3" evidence="1"/>
<dbReference type="InterPro" id="IPR027417">
    <property type="entry name" value="P-loop_NTPase"/>
</dbReference>
<organism evidence="4 5">
    <name type="scientific">Acropora cervicornis</name>
    <name type="common">Staghorn coral</name>
    <dbReference type="NCBI Taxonomy" id="6130"/>
    <lineage>
        <taxon>Eukaryota</taxon>
        <taxon>Metazoa</taxon>
        <taxon>Cnidaria</taxon>
        <taxon>Anthozoa</taxon>
        <taxon>Hexacorallia</taxon>
        <taxon>Scleractinia</taxon>
        <taxon>Astrocoeniina</taxon>
        <taxon>Acroporidae</taxon>
        <taxon>Acropora</taxon>
    </lineage>
</organism>
<dbReference type="PANTHER" id="PTHR47642">
    <property type="entry name" value="ATP-DEPENDENT DNA HELICASE"/>
    <property type="match status" value="1"/>
</dbReference>
<dbReference type="Gene3D" id="2.30.30.940">
    <property type="match status" value="1"/>
</dbReference>
<evidence type="ECO:0000259" key="2">
    <source>
        <dbReference type="Pfam" id="PF05970"/>
    </source>
</evidence>